<reference evidence="2" key="1">
    <citation type="journal article" date="2023" name="Front. Plant Sci.">
        <title>Chromosomal-level genome assembly of Melastoma candidum provides insights into trichome evolution.</title>
        <authorList>
            <person name="Zhong Y."/>
            <person name="Wu W."/>
            <person name="Sun C."/>
            <person name="Zou P."/>
            <person name="Liu Y."/>
            <person name="Dai S."/>
            <person name="Zhou R."/>
        </authorList>
    </citation>
    <scope>NUCLEOTIDE SEQUENCE [LARGE SCALE GENOMIC DNA]</scope>
</reference>
<comment type="caution">
    <text evidence="1">The sequence shown here is derived from an EMBL/GenBank/DDBJ whole genome shotgun (WGS) entry which is preliminary data.</text>
</comment>
<dbReference type="EMBL" id="CM042883">
    <property type="protein sequence ID" value="KAI4375931.1"/>
    <property type="molecule type" value="Genomic_DNA"/>
</dbReference>
<keyword evidence="2" id="KW-1185">Reference proteome</keyword>
<evidence type="ECO:0000313" key="1">
    <source>
        <dbReference type="EMBL" id="KAI4375931.1"/>
    </source>
</evidence>
<accession>A0ACB9R9Y7</accession>
<sequence>MGTNITEKSSPSCHAGLKDFLELRWKFITSLNQTHTIPSEFYGYIKVYHFCVSPKVMCLKNVPWMVARLSWYSLESQEMLEDWLLLGRTKDKIAHECLTDNFVMPC</sequence>
<gene>
    <name evidence="1" type="ORF">MLD38_013743</name>
</gene>
<organism evidence="1 2">
    <name type="scientific">Melastoma candidum</name>
    <dbReference type="NCBI Taxonomy" id="119954"/>
    <lineage>
        <taxon>Eukaryota</taxon>
        <taxon>Viridiplantae</taxon>
        <taxon>Streptophyta</taxon>
        <taxon>Embryophyta</taxon>
        <taxon>Tracheophyta</taxon>
        <taxon>Spermatophyta</taxon>
        <taxon>Magnoliopsida</taxon>
        <taxon>eudicotyledons</taxon>
        <taxon>Gunneridae</taxon>
        <taxon>Pentapetalae</taxon>
        <taxon>rosids</taxon>
        <taxon>malvids</taxon>
        <taxon>Myrtales</taxon>
        <taxon>Melastomataceae</taxon>
        <taxon>Melastomatoideae</taxon>
        <taxon>Melastomateae</taxon>
        <taxon>Melastoma</taxon>
    </lineage>
</organism>
<name>A0ACB9R9Y7_9MYRT</name>
<protein>
    <submittedName>
        <fullName evidence="1">Uncharacterized protein</fullName>
    </submittedName>
</protein>
<dbReference type="Proteomes" id="UP001057402">
    <property type="component" value="Chromosome 4"/>
</dbReference>
<proteinExistence type="predicted"/>
<evidence type="ECO:0000313" key="2">
    <source>
        <dbReference type="Proteomes" id="UP001057402"/>
    </source>
</evidence>